<feature type="transmembrane region" description="Helical" evidence="2">
    <location>
        <begin position="154"/>
        <end position="174"/>
    </location>
</feature>
<evidence type="ECO:0000256" key="2">
    <source>
        <dbReference type="SAM" id="Phobius"/>
    </source>
</evidence>
<name>A0A7K1FPK4_9ACTN</name>
<dbReference type="GO" id="GO:0008237">
    <property type="term" value="F:metallopeptidase activity"/>
    <property type="evidence" value="ECO:0007669"/>
    <property type="project" value="UniProtKB-KW"/>
</dbReference>
<dbReference type="Pfam" id="PF02517">
    <property type="entry name" value="Rce1-like"/>
    <property type="match status" value="1"/>
</dbReference>
<evidence type="ECO:0000259" key="3">
    <source>
        <dbReference type="Pfam" id="PF02517"/>
    </source>
</evidence>
<keyword evidence="2" id="KW-0472">Membrane</keyword>
<comment type="caution">
    <text evidence="4">The sequence shown here is derived from an EMBL/GenBank/DDBJ whole genome shotgun (WGS) entry which is preliminary data.</text>
</comment>
<dbReference type="GO" id="GO:0006508">
    <property type="term" value="P:proteolysis"/>
    <property type="evidence" value="ECO:0007669"/>
    <property type="project" value="UniProtKB-KW"/>
</dbReference>
<proteinExistence type="predicted"/>
<organism evidence="4 5">
    <name type="scientific">Nakamurella alba</name>
    <dbReference type="NCBI Taxonomy" id="2665158"/>
    <lineage>
        <taxon>Bacteria</taxon>
        <taxon>Bacillati</taxon>
        <taxon>Actinomycetota</taxon>
        <taxon>Actinomycetes</taxon>
        <taxon>Nakamurellales</taxon>
        <taxon>Nakamurellaceae</taxon>
        <taxon>Nakamurella</taxon>
    </lineage>
</organism>
<keyword evidence="4" id="KW-0645">Protease</keyword>
<keyword evidence="2" id="KW-1133">Transmembrane helix</keyword>
<evidence type="ECO:0000313" key="4">
    <source>
        <dbReference type="EMBL" id="MTD16075.1"/>
    </source>
</evidence>
<feature type="transmembrane region" description="Helical" evidence="2">
    <location>
        <begin position="92"/>
        <end position="109"/>
    </location>
</feature>
<dbReference type="AlphaFoldDB" id="A0A7K1FPK4"/>
<evidence type="ECO:0000256" key="1">
    <source>
        <dbReference type="SAM" id="MobiDB-lite"/>
    </source>
</evidence>
<dbReference type="GO" id="GO:0004175">
    <property type="term" value="F:endopeptidase activity"/>
    <property type="evidence" value="ECO:0007669"/>
    <property type="project" value="UniProtKB-ARBA"/>
</dbReference>
<keyword evidence="4" id="KW-0378">Hydrolase</keyword>
<dbReference type="GO" id="GO:0080120">
    <property type="term" value="P:CAAX-box protein maturation"/>
    <property type="evidence" value="ECO:0007669"/>
    <property type="project" value="UniProtKB-ARBA"/>
</dbReference>
<reference evidence="4 5" key="1">
    <citation type="submission" date="2019-11" db="EMBL/GenBank/DDBJ databases">
        <authorList>
            <person name="Jiang L.-Q."/>
        </authorList>
    </citation>
    <scope>NUCLEOTIDE SEQUENCE [LARGE SCALE GENOMIC DNA]</scope>
    <source>
        <strain evidence="4 5">YIM 132087</strain>
    </source>
</reference>
<keyword evidence="5" id="KW-1185">Reference proteome</keyword>
<dbReference type="InterPro" id="IPR003675">
    <property type="entry name" value="Rce1/LyrA-like_dom"/>
</dbReference>
<keyword evidence="2" id="KW-0812">Transmembrane</keyword>
<accession>A0A7K1FPK4</accession>
<keyword evidence="4" id="KW-0482">Metalloprotease</keyword>
<dbReference type="EMBL" id="WLYK01000008">
    <property type="protein sequence ID" value="MTD16075.1"/>
    <property type="molecule type" value="Genomic_DNA"/>
</dbReference>
<feature type="transmembrane region" description="Helical" evidence="2">
    <location>
        <begin position="268"/>
        <end position="289"/>
    </location>
</feature>
<gene>
    <name evidence="4" type="ORF">GIS00_19235</name>
</gene>
<sequence>MVKHQCHRITTISEKARRKSANGSRWVRTASSGAVPPGVFSFMPTSSPTRAPCCHGTHPPHGFRVHHRTMTTSGVRTAPQVRHVRHARRYRWIALAVAVLLLVLSNVMSNRVLPGWAYVPWNFGMAVLLLLVAKWGGAGPVAVGLGIRHWHRPVGVGLLLAAGTALIFALGMILPGTRDAFLDSRAADAGVGLMLYQVLVRIPLGTVVLEEVAFRGVLPALFGASPAIRWRWGPVLGASFLFGLWHILPSIGIATGNQAVADALGGSQVWATVLAVVSMTVAGVLMCALTRLGKGVKTTMLLHWATNSLGFVAAWLILH</sequence>
<protein>
    <submittedName>
        <fullName evidence="4">CPBP family intramembrane metalloprotease</fullName>
    </submittedName>
</protein>
<evidence type="ECO:0000313" key="5">
    <source>
        <dbReference type="Proteomes" id="UP000460221"/>
    </source>
</evidence>
<feature type="region of interest" description="Disordered" evidence="1">
    <location>
        <begin position="1"/>
        <end position="24"/>
    </location>
</feature>
<dbReference type="Proteomes" id="UP000460221">
    <property type="component" value="Unassembled WGS sequence"/>
</dbReference>
<feature type="transmembrane region" description="Helical" evidence="2">
    <location>
        <begin position="194"/>
        <end position="218"/>
    </location>
</feature>
<feature type="domain" description="CAAX prenyl protease 2/Lysostaphin resistance protein A-like" evidence="3">
    <location>
        <begin position="198"/>
        <end position="308"/>
    </location>
</feature>
<feature type="transmembrane region" description="Helical" evidence="2">
    <location>
        <begin position="301"/>
        <end position="318"/>
    </location>
</feature>
<feature type="transmembrane region" description="Helical" evidence="2">
    <location>
        <begin position="230"/>
        <end position="248"/>
    </location>
</feature>